<evidence type="ECO:0000313" key="3">
    <source>
        <dbReference type="EMBL" id="CAL7938183.1"/>
    </source>
</evidence>
<dbReference type="InterPro" id="IPR056299">
    <property type="entry name" value="CFAP61_dimer"/>
</dbReference>
<dbReference type="InterPro" id="IPR038884">
    <property type="entry name" value="CFAP61"/>
</dbReference>
<comment type="caution">
    <text evidence="3">The sequence shown here is derived from an EMBL/GenBank/DDBJ whole genome shotgun (WGS) entry which is preliminary data.</text>
</comment>
<evidence type="ECO:0000259" key="2">
    <source>
        <dbReference type="Pfam" id="PF23150"/>
    </source>
</evidence>
<gene>
    <name evidence="3" type="ORF">XYLVIOL_LOCUS3137</name>
</gene>
<dbReference type="PANTHER" id="PTHR21178:SF8">
    <property type="entry name" value="CILIA- AND FLAGELLA-ASSOCIATED PROTEIN 61"/>
    <property type="match status" value="1"/>
</dbReference>
<feature type="domain" description="Cilia- and flagella-associated protein 61 N-terminal" evidence="1">
    <location>
        <begin position="28"/>
        <end position="281"/>
    </location>
</feature>
<evidence type="ECO:0000259" key="1">
    <source>
        <dbReference type="Pfam" id="PF16092"/>
    </source>
</evidence>
<dbReference type="EMBL" id="CAXAJV020001288">
    <property type="protein sequence ID" value="CAL7938183.1"/>
    <property type="molecule type" value="Genomic_DNA"/>
</dbReference>
<accession>A0ABP1NDT6</accession>
<dbReference type="Pfam" id="PF16092">
    <property type="entry name" value="CFAP61_N"/>
    <property type="match status" value="1"/>
</dbReference>
<reference evidence="3 4" key="1">
    <citation type="submission" date="2024-08" db="EMBL/GenBank/DDBJ databases">
        <authorList>
            <person name="Will J Nash"/>
            <person name="Angela Man"/>
            <person name="Seanna McTaggart"/>
            <person name="Kendall Baker"/>
            <person name="Tom Barker"/>
            <person name="Leah Catchpole"/>
            <person name="Alex Durrant"/>
            <person name="Karim Gharbi"/>
            <person name="Naomi Irish"/>
            <person name="Gemy Kaithakottil"/>
            <person name="Debby Ku"/>
            <person name="Aaliyah Providence"/>
            <person name="Felix Shaw"/>
            <person name="David Swarbreck"/>
            <person name="Chris Watkins"/>
            <person name="Ann M. McCartney"/>
            <person name="Giulio Formenti"/>
            <person name="Alice Mouton"/>
            <person name="Noel Vella"/>
            <person name="Bjorn M von Reumont"/>
            <person name="Adriana Vella"/>
            <person name="Wilfried Haerty"/>
        </authorList>
    </citation>
    <scope>NUCLEOTIDE SEQUENCE [LARGE SCALE GENOMIC DNA]</scope>
</reference>
<keyword evidence="4" id="KW-1185">Reference proteome</keyword>
<dbReference type="Gene3D" id="3.50.50.60">
    <property type="entry name" value="FAD/NAD(P)-binding domain"/>
    <property type="match status" value="2"/>
</dbReference>
<sequence length="1286" mass="148613">MMNIWLGDLEAYFLGRTSLEPASDVLGVRRMEHSDLPDLERLIRSETYDIFGDVNLGRIYEASCLSVVQWNEKREVVSGLCLCNYPNVPSVIPEEWLYWLHTLYRVSNVTESNAMFVHILVWDKRYTGRFFEDLLTGLFDMASCLLHVMLVVPPGIILADVFEQQMIRVPPRCTADRHSVQSLYITERHLEHPRLRIRRAVEEDNDDVIPIIDAESALLKEYYGEFYVSEMIRHPDDCRQLIVSEDDDGVATGVMFLNSTIDVETLNENFELGPYNGLRKPHKDDRFPSESMMSDSEIFFEFFSRKHRVETTKGLSVKDSSEESMETFEKIPEITTHAIPIDYASSKVQAIYEEQMPSTFFSSIVTNLSNVYHQSRIMTSAFVESFDIPRNRGITAIDNMEDSKMLPVAIELPLQPVYYGETNAFVLEIFATQEHIKRRCSRNFVEAAFECYQNLDYCAILLPFSHPPLPLLEHFVRVPLRCNKDYPMTLYVTHRAALLVQVRPREAGLSDREGVQELLQRIPKADRVLADFDAAVKKERTDLYCYVFQWNDAIVGVAILCAEKEVTYIRRRYHVEDHIAARNIPEDAYGRILHFVLMPIFSIHLHYFFCEIMRFTGMIVLYYRLTENALSALTRTHPLTICLNRMVPVNPRQRIEYKYSGFVETDEPEEETEPFSLFMTTPRLAMIPSSIVESKIVVVGASDCGVAFLEHLALSQSFKRFTNLTLISPNGLPFDSETNDASARLVPFKGRYCRKYRRLVAARTWINIVYGTVVAIQRKKKYVSVMYQGNIEYDYLILTCGLQYQRPRFQEELEAQKKGEYSERETPWNCITINDDTEAAMCLEKIESLTDNLEFERKIIFYGHNVDCYCALQGLLEFGVKGSWITLIQPPLEPCATHDTAFYNDCELYVEVMNSIRGNDIEILVGWQLIDWYLMDSPKGKMIESIVIRLKGETRTLYCDALVIFLEKTINMNIFLAICKAGLVFDGRLVIDPDMRTNDPSIFAAGTMTKYRRKLYADSWQHVYFYSAEIGERLAKVLRSIIDSHHRGVYTPFEPYKGKTFLAIPVFRLPNIVACTLPGGYRYVHACKPGKVMLMAPRHDVYGEVLVTGSCTSELGYFRIRLNRFDTVDAVTCFDKKDFEVRHMIALYGKHESLLNGLKRRFHDSLISDFYAYFREPWAMALFYDRFECLRVETRATLLSKTAIPGQSLVDDCVRALVKTNWLVMQEQDLQCIQSRFAGSVYQQEIEENLLDFLQFSEEDLPVYCTPGKFRELCAGIEDSLLYSDL</sequence>
<dbReference type="Proteomes" id="UP001642520">
    <property type="component" value="Unassembled WGS sequence"/>
</dbReference>
<dbReference type="PANTHER" id="PTHR21178">
    <property type="entry name" value="CILIA- AND FLAGELLA-ASSOCIATED PROTEIN 61"/>
    <property type="match status" value="1"/>
</dbReference>
<dbReference type="InterPro" id="IPR036188">
    <property type="entry name" value="FAD/NAD-bd_sf"/>
</dbReference>
<evidence type="ECO:0008006" key="5">
    <source>
        <dbReference type="Google" id="ProtNLM"/>
    </source>
</evidence>
<organism evidence="3 4">
    <name type="scientific">Xylocopa violacea</name>
    <name type="common">Violet carpenter bee</name>
    <name type="synonym">Apis violacea</name>
    <dbReference type="NCBI Taxonomy" id="135666"/>
    <lineage>
        <taxon>Eukaryota</taxon>
        <taxon>Metazoa</taxon>
        <taxon>Ecdysozoa</taxon>
        <taxon>Arthropoda</taxon>
        <taxon>Hexapoda</taxon>
        <taxon>Insecta</taxon>
        <taxon>Pterygota</taxon>
        <taxon>Neoptera</taxon>
        <taxon>Endopterygota</taxon>
        <taxon>Hymenoptera</taxon>
        <taxon>Apocrita</taxon>
        <taxon>Aculeata</taxon>
        <taxon>Apoidea</taxon>
        <taxon>Anthophila</taxon>
        <taxon>Apidae</taxon>
        <taxon>Xylocopa</taxon>
        <taxon>Xylocopa</taxon>
    </lineage>
</organism>
<dbReference type="SUPFAM" id="SSF51905">
    <property type="entry name" value="FAD/NAD(P)-binding domain"/>
    <property type="match status" value="1"/>
</dbReference>
<dbReference type="InterPro" id="IPR032151">
    <property type="entry name" value="CFAP61_N"/>
</dbReference>
<feature type="domain" description="CFAP61 dimerisation" evidence="2">
    <location>
        <begin position="1065"/>
        <end position="1182"/>
    </location>
</feature>
<protein>
    <recommendedName>
        <fullName evidence="5">Cilia- and flagella-associated protein 61 N-terminal domain-containing protein</fullName>
    </recommendedName>
</protein>
<evidence type="ECO:0000313" key="4">
    <source>
        <dbReference type="Proteomes" id="UP001642520"/>
    </source>
</evidence>
<proteinExistence type="predicted"/>
<dbReference type="Pfam" id="PF23150">
    <property type="entry name" value="CFAP61_dimer"/>
    <property type="match status" value="1"/>
</dbReference>
<name>A0ABP1NDT6_XYLVO</name>